<dbReference type="AlphaFoldDB" id="X0WL62"/>
<protein>
    <recommendedName>
        <fullName evidence="1">AAA domain-containing protein</fullName>
    </recommendedName>
</protein>
<dbReference type="SUPFAM" id="SSF52540">
    <property type="entry name" value="P-loop containing nucleoside triphosphate hydrolases"/>
    <property type="match status" value="1"/>
</dbReference>
<comment type="caution">
    <text evidence="2">The sequence shown here is derived from an EMBL/GenBank/DDBJ whole genome shotgun (WGS) entry which is preliminary data.</text>
</comment>
<gene>
    <name evidence="2" type="ORF">S01H1_59145</name>
</gene>
<proteinExistence type="predicted"/>
<feature type="domain" description="AAA" evidence="1">
    <location>
        <begin position="15"/>
        <end position="81"/>
    </location>
</feature>
<organism evidence="2">
    <name type="scientific">marine sediment metagenome</name>
    <dbReference type="NCBI Taxonomy" id="412755"/>
    <lineage>
        <taxon>unclassified sequences</taxon>
        <taxon>metagenomes</taxon>
        <taxon>ecological metagenomes</taxon>
    </lineage>
</organism>
<evidence type="ECO:0000259" key="1">
    <source>
        <dbReference type="Pfam" id="PF13173"/>
    </source>
</evidence>
<reference evidence="2" key="1">
    <citation type="journal article" date="2014" name="Front. Microbiol.">
        <title>High frequency of phylogenetically diverse reductive dehalogenase-homologous genes in deep subseafloor sedimentary metagenomes.</title>
        <authorList>
            <person name="Kawai M."/>
            <person name="Futagami T."/>
            <person name="Toyoda A."/>
            <person name="Takaki Y."/>
            <person name="Nishi S."/>
            <person name="Hori S."/>
            <person name="Arai W."/>
            <person name="Tsubouchi T."/>
            <person name="Morono Y."/>
            <person name="Uchiyama I."/>
            <person name="Ito T."/>
            <person name="Fujiyama A."/>
            <person name="Inagaki F."/>
            <person name="Takami H."/>
        </authorList>
    </citation>
    <scope>NUCLEOTIDE SEQUENCE</scope>
    <source>
        <strain evidence="2">Expedition CK06-06</strain>
    </source>
</reference>
<dbReference type="InterPro" id="IPR041682">
    <property type="entry name" value="AAA_14"/>
</dbReference>
<evidence type="ECO:0000313" key="2">
    <source>
        <dbReference type="EMBL" id="GAG25243.1"/>
    </source>
</evidence>
<feature type="non-terminal residue" evidence="2">
    <location>
        <position position="81"/>
    </location>
</feature>
<dbReference type="InterPro" id="IPR027417">
    <property type="entry name" value="P-loop_NTPase"/>
</dbReference>
<dbReference type="EMBL" id="BARS01038668">
    <property type="protein sequence ID" value="GAG25243.1"/>
    <property type="molecule type" value="Genomic_DNA"/>
</dbReference>
<name>X0WL62_9ZZZZ</name>
<dbReference type="Pfam" id="PF13173">
    <property type="entry name" value="AAA_14"/>
    <property type="match status" value="1"/>
</dbReference>
<sequence length="81" mass="9460">MYKRIQNLDLSSQETCFFWGPRQTGKSTLLKMLFPQAIRYDLLLSTEYQRLLREPNIVREQCLAAGVNANSQRDPIIIDEI</sequence>
<accession>X0WL62</accession>